<comment type="caution">
    <text evidence="2">The sequence shown here is derived from an EMBL/GenBank/DDBJ whole genome shotgun (WGS) entry which is preliminary data.</text>
</comment>
<evidence type="ECO:0000313" key="3">
    <source>
        <dbReference type="Proteomes" id="UP000886998"/>
    </source>
</evidence>
<keyword evidence="3" id="KW-1185">Reference proteome</keyword>
<dbReference type="AlphaFoldDB" id="A0A8X6MC74"/>
<feature type="compositionally biased region" description="Polar residues" evidence="1">
    <location>
        <begin position="10"/>
        <end position="24"/>
    </location>
</feature>
<dbReference type="Proteomes" id="UP000886998">
    <property type="component" value="Unassembled WGS sequence"/>
</dbReference>
<accession>A0A8X6MC74</accession>
<evidence type="ECO:0000256" key="1">
    <source>
        <dbReference type="SAM" id="MobiDB-lite"/>
    </source>
</evidence>
<reference evidence="2" key="1">
    <citation type="submission" date="2020-08" db="EMBL/GenBank/DDBJ databases">
        <title>Multicomponent nature underlies the extraordinary mechanical properties of spider dragline silk.</title>
        <authorList>
            <person name="Kono N."/>
            <person name="Nakamura H."/>
            <person name="Mori M."/>
            <person name="Yoshida Y."/>
            <person name="Ohtoshi R."/>
            <person name="Malay A.D."/>
            <person name="Moran D.A.P."/>
            <person name="Tomita M."/>
            <person name="Numata K."/>
            <person name="Arakawa K."/>
        </authorList>
    </citation>
    <scope>NUCLEOTIDE SEQUENCE</scope>
</reference>
<name>A0A8X6MC74_9ARAC</name>
<sequence length="110" mass="12947">MVDQRRPVPVSSSLQPETNVGNTNEFEPLRTTLLRMVWLNVFIVHSSKLFGVTIQNEQSRYQWSCWVYERTSRITSMLAALKWYLEKPLCFQENSLNLQVRPRLILPSFS</sequence>
<gene>
    <name evidence="2" type="ORF">TNIN_379271</name>
</gene>
<organism evidence="2 3">
    <name type="scientific">Trichonephila inaurata madagascariensis</name>
    <dbReference type="NCBI Taxonomy" id="2747483"/>
    <lineage>
        <taxon>Eukaryota</taxon>
        <taxon>Metazoa</taxon>
        <taxon>Ecdysozoa</taxon>
        <taxon>Arthropoda</taxon>
        <taxon>Chelicerata</taxon>
        <taxon>Arachnida</taxon>
        <taxon>Araneae</taxon>
        <taxon>Araneomorphae</taxon>
        <taxon>Entelegynae</taxon>
        <taxon>Araneoidea</taxon>
        <taxon>Nephilidae</taxon>
        <taxon>Trichonephila</taxon>
        <taxon>Trichonephila inaurata</taxon>
    </lineage>
</organism>
<feature type="region of interest" description="Disordered" evidence="1">
    <location>
        <begin position="1"/>
        <end position="24"/>
    </location>
</feature>
<protein>
    <submittedName>
        <fullName evidence="2">Uncharacterized protein</fullName>
    </submittedName>
</protein>
<evidence type="ECO:0000313" key="2">
    <source>
        <dbReference type="EMBL" id="GFS39285.1"/>
    </source>
</evidence>
<proteinExistence type="predicted"/>
<dbReference type="EMBL" id="BMAV01025187">
    <property type="protein sequence ID" value="GFS39285.1"/>
    <property type="molecule type" value="Genomic_DNA"/>
</dbReference>